<evidence type="ECO:0000313" key="3">
    <source>
        <dbReference type="Proteomes" id="UP000192330"/>
    </source>
</evidence>
<keyword evidence="3" id="KW-1185">Reference proteome</keyword>
<dbReference type="STRING" id="1387277.SAMN06295998_12824"/>
<dbReference type="Proteomes" id="UP000192330">
    <property type="component" value="Unassembled WGS sequence"/>
</dbReference>
<evidence type="ECO:0000259" key="1">
    <source>
        <dbReference type="Pfam" id="PF13403"/>
    </source>
</evidence>
<protein>
    <submittedName>
        <fullName evidence="2">Hint domain-containing protein</fullName>
    </submittedName>
</protein>
<evidence type="ECO:0000313" key="2">
    <source>
        <dbReference type="EMBL" id="SMD08665.1"/>
    </source>
</evidence>
<accession>A0A1W2EGA0</accession>
<name>A0A1W2EGA0_9RHOB</name>
<dbReference type="InterPro" id="IPR036844">
    <property type="entry name" value="Hint_dom_sf"/>
</dbReference>
<dbReference type="Pfam" id="PF13403">
    <property type="entry name" value="Hint_2"/>
    <property type="match status" value="1"/>
</dbReference>
<feature type="domain" description="Hedgehog/Intein (Hint)" evidence="1">
    <location>
        <begin position="171"/>
        <end position="316"/>
    </location>
</feature>
<reference evidence="2 3" key="1">
    <citation type="submission" date="2017-04" db="EMBL/GenBank/DDBJ databases">
        <authorList>
            <person name="Afonso C.L."/>
            <person name="Miller P.J."/>
            <person name="Scott M.A."/>
            <person name="Spackman E."/>
            <person name="Goraichik I."/>
            <person name="Dimitrov K.M."/>
            <person name="Suarez D.L."/>
            <person name="Swayne D.E."/>
        </authorList>
    </citation>
    <scope>NUCLEOTIDE SEQUENCE [LARGE SCALE GENOMIC DNA]</scope>
    <source>
        <strain evidence="2 3">CGMCC 1.12644</strain>
    </source>
</reference>
<dbReference type="AlphaFoldDB" id="A0A1W2EGA0"/>
<dbReference type="InterPro" id="IPR028992">
    <property type="entry name" value="Hedgehog/Intein_dom"/>
</dbReference>
<dbReference type="SUPFAM" id="SSF51294">
    <property type="entry name" value="Hedgehog/intein (Hint) domain"/>
    <property type="match status" value="1"/>
</dbReference>
<proteinExistence type="predicted"/>
<dbReference type="RefSeq" id="WP_084354905.1">
    <property type="nucleotide sequence ID" value="NZ_FWYD01000028.1"/>
</dbReference>
<sequence>MATTFTVFSLGLTPIWDPVEGNNLLSTTAVNLALGTYGSAANPLSFDRHEFSPAGNGFSGGTAGAYDTDNNVSNDQFSIDGGPAQTHDATMLFNATITYVDGTTANISAVLFQDTLGNTYWAPEVTANADQAAITAQPIQSLQLLSPIYPTGTTNEAYNLSADRQNTLPLCFSKGALVSCPCGERVVESLAAGDLVLTRDHGAVPIRWIGHRKLSKAELDANPKLRPVRILAGALGDGLPTRDLVVSRQHRVLVQSKIAKRMFGAAEVLIPAIKLTELPGIFIDDAFDVVEYYHILLDAHEILHVEGTGAESLLTGPEALKSVGPDAREEILTILPQIADLKYIPKSARLIPSAPQQKKLIARHLKNKKDLLNRSL</sequence>
<dbReference type="EMBL" id="FWYD01000028">
    <property type="protein sequence ID" value="SMD08665.1"/>
    <property type="molecule type" value="Genomic_DNA"/>
</dbReference>
<gene>
    <name evidence="2" type="ORF">SAMN06295998_12824</name>
</gene>
<dbReference type="OrthoDB" id="6305173at2"/>
<organism evidence="2 3">
    <name type="scientific">Primorskyibacter flagellatus</name>
    <dbReference type="NCBI Taxonomy" id="1387277"/>
    <lineage>
        <taxon>Bacteria</taxon>
        <taxon>Pseudomonadati</taxon>
        <taxon>Pseudomonadota</taxon>
        <taxon>Alphaproteobacteria</taxon>
        <taxon>Rhodobacterales</taxon>
        <taxon>Roseobacteraceae</taxon>
        <taxon>Primorskyibacter</taxon>
    </lineage>
</organism>